<evidence type="ECO:0008006" key="3">
    <source>
        <dbReference type="Google" id="ProtNLM"/>
    </source>
</evidence>
<evidence type="ECO:0000313" key="1">
    <source>
        <dbReference type="EMBL" id="MFC4258192.1"/>
    </source>
</evidence>
<accession>A0ABV8QCU4</accession>
<evidence type="ECO:0000313" key="2">
    <source>
        <dbReference type="Proteomes" id="UP001595798"/>
    </source>
</evidence>
<dbReference type="Proteomes" id="UP001595798">
    <property type="component" value="Unassembled WGS sequence"/>
</dbReference>
<proteinExistence type="predicted"/>
<comment type="caution">
    <text evidence="1">The sequence shown here is derived from an EMBL/GenBank/DDBJ whole genome shotgun (WGS) entry which is preliminary data.</text>
</comment>
<dbReference type="InterPro" id="IPR016181">
    <property type="entry name" value="Acyl_CoA_acyltransferase"/>
</dbReference>
<sequence length="366" mass="41442">MKLEVSRARPDDNGDILSLLSTIPQPGAISLSFERSPNYFHGAAISAEDPEVFILRTPEPKAQSTLGIFNIGTRRLFINGELQRVRYLHDLRLDPSVRGTRALGMAFQTTREMMADDELFQAVVLEENHSFLATMMRPRKLMPDLSAKGSIETSLIYGRASRKFQAPSVEIRPATPEDLPAMQALLDEEGPKRQYFHYHDLNELKDPGPWYRALSVSDYYLIFEDGELAGLAGTWDQKPFKQTRVAAYSKPVRLGRPLYNMWAKATRGMPLPKVGGCLSYLTLHTVVIRNHDINLLRMLVNALLQGPARDYDAIACGFFTADPLSHGPRSFPRRTLLSHHFIGTWGREHRPWIDPKRIPHADIARL</sequence>
<reference evidence="2" key="1">
    <citation type="journal article" date="2019" name="Int. J. Syst. Evol. Microbiol.">
        <title>The Global Catalogue of Microorganisms (GCM) 10K type strain sequencing project: providing services to taxonomists for standard genome sequencing and annotation.</title>
        <authorList>
            <consortium name="The Broad Institute Genomics Platform"/>
            <consortium name="The Broad Institute Genome Sequencing Center for Infectious Disease"/>
            <person name="Wu L."/>
            <person name="Ma J."/>
        </authorList>
    </citation>
    <scope>NUCLEOTIDE SEQUENCE [LARGE SCALE GENOMIC DNA]</scope>
    <source>
        <strain evidence="2">CECT 7297</strain>
    </source>
</reference>
<dbReference type="Gene3D" id="3.40.630.30">
    <property type="match status" value="1"/>
</dbReference>
<dbReference type="SUPFAM" id="SSF55729">
    <property type="entry name" value="Acyl-CoA N-acyltransferases (Nat)"/>
    <property type="match status" value="1"/>
</dbReference>
<keyword evidence="2" id="KW-1185">Reference proteome</keyword>
<organism evidence="1 2">
    <name type="scientific">Marinobacter lacisalsi</name>
    <dbReference type="NCBI Taxonomy" id="475979"/>
    <lineage>
        <taxon>Bacteria</taxon>
        <taxon>Pseudomonadati</taxon>
        <taxon>Pseudomonadota</taxon>
        <taxon>Gammaproteobacteria</taxon>
        <taxon>Pseudomonadales</taxon>
        <taxon>Marinobacteraceae</taxon>
        <taxon>Marinobacter</taxon>
    </lineage>
</organism>
<protein>
    <recommendedName>
        <fullName evidence="3">N-acetyltransferase domain-containing protein</fullName>
    </recommendedName>
</protein>
<name>A0ABV8QCU4_9GAMM</name>
<dbReference type="EMBL" id="JBHSDI010000007">
    <property type="protein sequence ID" value="MFC4258192.1"/>
    <property type="molecule type" value="Genomic_DNA"/>
</dbReference>
<dbReference type="RefSeq" id="WP_379885561.1">
    <property type="nucleotide sequence ID" value="NZ_JBHSDI010000007.1"/>
</dbReference>
<gene>
    <name evidence="1" type="ORF">ACFOZ5_03995</name>
</gene>